<dbReference type="GO" id="GO:0008270">
    <property type="term" value="F:zinc ion binding"/>
    <property type="evidence" value="ECO:0007669"/>
    <property type="project" value="UniProtKB-UniRule"/>
</dbReference>
<evidence type="ECO:0000256" key="6">
    <source>
        <dbReference type="RuleBase" id="RU367018"/>
    </source>
</evidence>
<keyword evidence="3 5" id="KW-0863">Zinc-finger</keyword>
<evidence type="ECO:0000256" key="4">
    <source>
        <dbReference type="ARBA" id="ARBA00022833"/>
    </source>
</evidence>
<comment type="subcellular location">
    <subcellularLocation>
        <location evidence="6">Nucleus</location>
    </subcellularLocation>
</comment>
<dbReference type="InterPro" id="IPR004330">
    <property type="entry name" value="FAR1_DNA_bnd_dom"/>
</dbReference>
<evidence type="ECO:0000256" key="5">
    <source>
        <dbReference type="PROSITE-ProRule" id="PRU00325"/>
    </source>
</evidence>
<organism evidence="8 9">
    <name type="scientific">Dendrobium thyrsiflorum</name>
    <name type="common">Pinecone-like raceme dendrobium</name>
    <name type="synonym">Orchid</name>
    <dbReference type="NCBI Taxonomy" id="117978"/>
    <lineage>
        <taxon>Eukaryota</taxon>
        <taxon>Viridiplantae</taxon>
        <taxon>Streptophyta</taxon>
        <taxon>Embryophyta</taxon>
        <taxon>Tracheophyta</taxon>
        <taxon>Spermatophyta</taxon>
        <taxon>Magnoliopsida</taxon>
        <taxon>Liliopsida</taxon>
        <taxon>Asparagales</taxon>
        <taxon>Orchidaceae</taxon>
        <taxon>Epidendroideae</taxon>
        <taxon>Malaxideae</taxon>
        <taxon>Dendrobiinae</taxon>
        <taxon>Dendrobium</taxon>
    </lineage>
</organism>
<dbReference type="Pfam" id="PF04434">
    <property type="entry name" value="SWIM"/>
    <property type="match status" value="1"/>
</dbReference>
<evidence type="ECO:0000256" key="1">
    <source>
        <dbReference type="ARBA" id="ARBA00005889"/>
    </source>
</evidence>
<keyword evidence="9" id="KW-1185">Reference proteome</keyword>
<reference evidence="8 9" key="1">
    <citation type="journal article" date="2024" name="Plant Biotechnol. J.">
        <title>Dendrobium thyrsiflorum genome and its molecular insights into genes involved in important horticultural traits.</title>
        <authorList>
            <person name="Chen B."/>
            <person name="Wang J.Y."/>
            <person name="Zheng P.J."/>
            <person name="Li K.L."/>
            <person name="Liang Y.M."/>
            <person name="Chen X.F."/>
            <person name="Zhang C."/>
            <person name="Zhao X."/>
            <person name="He X."/>
            <person name="Zhang G.Q."/>
            <person name="Liu Z.J."/>
            <person name="Xu Q."/>
        </authorList>
    </citation>
    <scope>NUCLEOTIDE SEQUENCE [LARGE SCALE GENOMIC DNA]</scope>
    <source>
        <strain evidence="8">GZMU011</strain>
    </source>
</reference>
<sequence length="314" mass="36117">MPANGSNSGEVIRLGFRIYSPPSRHEKNLKEESLEMEISLDDFDSFVELEQTEDVKEEMVVRWGVYTSEKEAYEMYCDYGHNVGFSIQKEHHSYWPNSRKIKWKDFVCSRAGYKKGIDLNSKSKFRKFNTRTGCTTMIRFAGVDGMCIIHASTDSSIFFVKSTDICDQPHQWTIHFDAVEGTVECSCGKFSMMGIMCSHTMRVFRQLDIIKIPSHYLLLQWSVRARKDIYVGPTVSITGKNPSQSIEGGTSMIFRNHLSRFAYQISTRTQGNEDAEQYMLAAMVEMADNIDFILARKKKNQKFMGNKQLGCIRK</sequence>
<dbReference type="PROSITE" id="PS50966">
    <property type="entry name" value="ZF_SWIM"/>
    <property type="match status" value="1"/>
</dbReference>
<accession>A0ABD0U618</accession>
<comment type="function">
    <text evidence="6">Putative transcription activator involved in regulating light control of development.</text>
</comment>
<dbReference type="InterPro" id="IPR031052">
    <property type="entry name" value="FHY3/FAR1"/>
</dbReference>
<evidence type="ECO:0000259" key="7">
    <source>
        <dbReference type="PROSITE" id="PS50966"/>
    </source>
</evidence>
<proteinExistence type="inferred from homology"/>
<dbReference type="Proteomes" id="UP001552299">
    <property type="component" value="Unassembled WGS sequence"/>
</dbReference>
<dbReference type="Pfam" id="PF03101">
    <property type="entry name" value="FAR1"/>
    <property type="match status" value="1"/>
</dbReference>
<keyword evidence="2 6" id="KW-0479">Metal-binding</keyword>
<dbReference type="GO" id="GO:0006355">
    <property type="term" value="P:regulation of DNA-templated transcription"/>
    <property type="evidence" value="ECO:0007669"/>
    <property type="project" value="UniProtKB-UniRule"/>
</dbReference>
<dbReference type="InterPro" id="IPR006564">
    <property type="entry name" value="Znf_PMZ"/>
</dbReference>
<evidence type="ECO:0000256" key="2">
    <source>
        <dbReference type="ARBA" id="ARBA00022723"/>
    </source>
</evidence>
<feature type="domain" description="SWIM-type" evidence="7">
    <location>
        <begin position="172"/>
        <end position="208"/>
    </location>
</feature>
<dbReference type="PANTHER" id="PTHR31669">
    <property type="entry name" value="PROTEIN FAR1-RELATED SEQUENCE 10-RELATED"/>
    <property type="match status" value="1"/>
</dbReference>
<comment type="similarity">
    <text evidence="1 6">Belongs to the FHY3/FAR1 family.</text>
</comment>
<name>A0ABD0U618_DENTH</name>
<keyword evidence="6" id="KW-0539">Nucleus</keyword>
<evidence type="ECO:0000313" key="8">
    <source>
        <dbReference type="EMBL" id="KAL0907937.1"/>
    </source>
</evidence>
<protein>
    <recommendedName>
        <fullName evidence="6">Protein FAR1-RELATED SEQUENCE</fullName>
    </recommendedName>
</protein>
<keyword evidence="4 6" id="KW-0862">Zinc</keyword>
<dbReference type="SMART" id="SM00575">
    <property type="entry name" value="ZnF_PMZ"/>
    <property type="match status" value="1"/>
</dbReference>
<evidence type="ECO:0000313" key="9">
    <source>
        <dbReference type="Proteomes" id="UP001552299"/>
    </source>
</evidence>
<dbReference type="EMBL" id="JANQDX010000017">
    <property type="protein sequence ID" value="KAL0907937.1"/>
    <property type="molecule type" value="Genomic_DNA"/>
</dbReference>
<dbReference type="InterPro" id="IPR007527">
    <property type="entry name" value="Znf_SWIM"/>
</dbReference>
<evidence type="ECO:0000256" key="3">
    <source>
        <dbReference type="ARBA" id="ARBA00022771"/>
    </source>
</evidence>
<dbReference type="GO" id="GO:0005634">
    <property type="term" value="C:nucleus"/>
    <property type="evidence" value="ECO:0007669"/>
    <property type="project" value="UniProtKB-SubCell"/>
</dbReference>
<comment type="caution">
    <text evidence="8">The sequence shown here is derived from an EMBL/GenBank/DDBJ whole genome shotgun (WGS) entry which is preliminary data.</text>
</comment>
<dbReference type="AlphaFoldDB" id="A0ABD0U618"/>
<gene>
    <name evidence="8" type="ORF">M5K25_022394</name>
</gene>
<dbReference type="PANTHER" id="PTHR31669:SF302">
    <property type="entry name" value="PROTEIN FAR1-RELATED SEQUENCE"/>
    <property type="match status" value="1"/>
</dbReference>